<dbReference type="OrthoDB" id="10092646at2759"/>
<accession>A0A6J8AP23</accession>
<dbReference type="AlphaFoldDB" id="A0A6J8AP23"/>
<gene>
    <name evidence="1" type="ORF">MCOR_9896</name>
</gene>
<evidence type="ECO:0000313" key="1">
    <source>
        <dbReference type="EMBL" id="CAC5371441.1"/>
    </source>
</evidence>
<name>A0A6J8AP23_MYTCO</name>
<sequence length="196" mass="23270">MEIEVGSNTIARNSSFDKFEAIEVHAEEKQMHTGDSITSKALEDALQRRYRNNHLPEQYREDLANLKKHFKETLLEYAARVENLVCRGYPHLKEINLLNTLKVENFLMGLPDQSIAYEVKIRKPQSIDDAIEWFNWHECCEGNIFKKRAEVRQIETEEYYEHTELIEENEIRKVGNTRLLTEERLDKKLEIFSREI</sequence>
<organism evidence="1 2">
    <name type="scientific">Mytilus coruscus</name>
    <name type="common">Sea mussel</name>
    <dbReference type="NCBI Taxonomy" id="42192"/>
    <lineage>
        <taxon>Eukaryota</taxon>
        <taxon>Metazoa</taxon>
        <taxon>Spiralia</taxon>
        <taxon>Lophotrochozoa</taxon>
        <taxon>Mollusca</taxon>
        <taxon>Bivalvia</taxon>
        <taxon>Autobranchia</taxon>
        <taxon>Pteriomorphia</taxon>
        <taxon>Mytilida</taxon>
        <taxon>Mytiloidea</taxon>
        <taxon>Mytilidae</taxon>
        <taxon>Mytilinae</taxon>
        <taxon>Mytilus</taxon>
    </lineage>
</organism>
<dbReference type="Proteomes" id="UP000507470">
    <property type="component" value="Unassembled WGS sequence"/>
</dbReference>
<protein>
    <recommendedName>
        <fullName evidence="3">Retrotransposon gag domain-containing protein</fullName>
    </recommendedName>
</protein>
<proteinExistence type="predicted"/>
<dbReference type="EMBL" id="CACVKT020001761">
    <property type="protein sequence ID" value="CAC5371441.1"/>
    <property type="molecule type" value="Genomic_DNA"/>
</dbReference>
<reference evidence="1 2" key="1">
    <citation type="submission" date="2020-06" db="EMBL/GenBank/DDBJ databases">
        <authorList>
            <person name="Li R."/>
            <person name="Bekaert M."/>
        </authorList>
    </citation>
    <scope>NUCLEOTIDE SEQUENCE [LARGE SCALE GENOMIC DNA]</scope>
    <source>
        <strain evidence="2">wild</strain>
    </source>
</reference>
<keyword evidence="2" id="KW-1185">Reference proteome</keyword>
<evidence type="ECO:0000313" key="2">
    <source>
        <dbReference type="Proteomes" id="UP000507470"/>
    </source>
</evidence>
<evidence type="ECO:0008006" key="3">
    <source>
        <dbReference type="Google" id="ProtNLM"/>
    </source>
</evidence>